<dbReference type="EMBL" id="JAFMPP010000003">
    <property type="protein sequence ID" value="MBO0661991.1"/>
    <property type="molecule type" value="Genomic_DNA"/>
</dbReference>
<protein>
    <submittedName>
        <fullName evidence="2">SlyX family protein</fullName>
    </submittedName>
</protein>
<dbReference type="Pfam" id="PF04102">
    <property type="entry name" value="SlyX"/>
    <property type="match status" value="1"/>
</dbReference>
<evidence type="ECO:0000256" key="1">
    <source>
        <dbReference type="SAM" id="Coils"/>
    </source>
</evidence>
<gene>
    <name evidence="2" type="ORF">J1C48_05340</name>
</gene>
<dbReference type="PANTHER" id="PTHR36508:SF1">
    <property type="entry name" value="PROTEIN SLYX"/>
    <property type="match status" value="1"/>
</dbReference>
<reference evidence="2" key="1">
    <citation type="submission" date="2021-03" db="EMBL/GenBank/DDBJ databases">
        <title>Whole genome sequence of Jiella sp. CQZ9-1.</title>
        <authorList>
            <person name="Tuo L."/>
        </authorList>
    </citation>
    <scope>NUCLEOTIDE SEQUENCE</scope>
    <source>
        <strain evidence="2">CQZ9-1</strain>
    </source>
</reference>
<organism evidence="2 3">
    <name type="scientific">Jiella flava</name>
    <dbReference type="NCBI Taxonomy" id="2816857"/>
    <lineage>
        <taxon>Bacteria</taxon>
        <taxon>Pseudomonadati</taxon>
        <taxon>Pseudomonadota</taxon>
        <taxon>Alphaproteobacteria</taxon>
        <taxon>Hyphomicrobiales</taxon>
        <taxon>Aurantimonadaceae</taxon>
        <taxon>Jiella</taxon>
    </lineage>
</organism>
<sequence length="73" mass="8248">MSEPKDGEASRIEDLEVMVAHQARIIEELSEELTRAFRMIERLQHLGQALGERLGAVEEVALPKPEATKPPHY</sequence>
<proteinExistence type="predicted"/>
<name>A0A939FXF6_9HYPH</name>
<keyword evidence="1" id="KW-0175">Coiled coil</keyword>
<comment type="caution">
    <text evidence="2">The sequence shown here is derived from an EMBL/GenBank/DDBJ whole genome shotgun (WGS) entry which is preliminary data.</text>
</comment>
<evidence type="ECO:0000313" key="3">
    <source>
        <dbReference type="Proteomes" id="UP000664122"/>
    </source>
</evidence>
<dbReference type="Proteomes" id="UP000664122">
    <property type="component" value="Unassembled WGS sequence"/>
</dbReference>
<dbReference type="PANTHER" id="PTHR36508">
    <property type="entry name" value="PROTEIN SLYX"/>
    <property type="match status" value="1"/>
</dbReference>
<accession>A0A939FXF6</accession>
<dbReference type="AlphaFoldDB" id="A0A939FXF6"/>
<evidence type="ECO:0000313" key="2">
    <source>
        <dbReference type="EMBL" id="MBO0661991.1"/>
    </source>
</evidence>
<keyword evidence="3" id="KW-1185">Reference proteome</keyword>
<feature type="coiled-coil region" evidence="1">
    <location>
        <begin position="12"/>
        <end position="46"/>
    </location>
</feature>
<dbReference type="RefSeq" id="WP_207256755.1">
    <property type="nucleotide sequence ID" value="NZ_JAFMPP010000003.1"/>
</dbReference>
<dbReference type="InterPro" id="IPR007236">
    <property type="entry name" value="SlyX"/>
</dbReference>